<organism evidence="4 5">
    <name type="scientific">Brumimicrobium glaciale</name>
    <dbReference type="NCBI Taxonomy" id="200475"/>
    <lineage>
        <taxon>Bacteria</taxon>
        <taxon>Pseudomonadati</taxon>
        <taxon>Bacteroidota</taxon>
        <taxon>Flavobacteriia</taxon>
        <taxon>Flavobacteriales</taxon>
        <taxon>Crocinitomicaceae</taxon>
        <taxon>Brumimicrobium</taxon>
    </lineage>
</organism>
<dbReference type="Proteomes" id="UP000293952">
    <property type="component" value="Unassembled WGS sequence"/>
</dbReference>
<name>A0A4Q4KQ70_9FLAO</name>
<keyword evidence="1" id="KW-0805">Transcription regulation</keyword>
<comment type="caution">
    <text evidence="4">The sequence shown here is derived from an EMBL/GenBank/DDBJ whole genome shotgun (WGS) entry which is preliminary data.</text>
</comment>
<keyword evidence="2" id="KW-0804">Transcription</keyword>
<gene>
    <name evidence="4" type="ORF">ERX46_00685</name>
</gene>
<feature type="domain" description="HTH deoR-type" evidence="3">
    <location>
        <begin position="7"/>
        <end position="30"/>
    </location>
</feature>
<evidence type="ECO:0000313" key="4">
    <source>
        <dbReference type="EMBL" id="RYM35537.1"/>
    </source>
</evidence>
<keyword evidence="5" id="KW-1185">Reference proteome</keyword>
<sequence length="47" mass="5194">MSDKVYSELCDVSKATATRDLTELVDKKKLFEKVGITGAGTVYILKK</sequence>
<dbReference type="AlphaFoldDB" id="A0A4Q4KQ70"/>
<dbReference type="Pfam" id="PF08220">
    <property type="entry name" value="HTH_DeoR"/>
    <property type="match status" value="1"/>
</dbReference>
<evidence type="ECO:0000256" key="1">
    <source>
        <dbReference type="ARBA" id="ARBA00023015"/>
    </source>
</evidence>
<dbReference type="Gene3D" id="1.10.10.10">
    <property type="entry name" value="Winged helix-like DNA-binding domain superfamily/Winged helix DNA-binding domain"/>
    <property type="match status" value="1"/>
</dbReference>
<dbReference type="InterPro" id="IPR036388">
    <property type="entry name" value="WH-like_DNA-bd_sf"/>
</dbReference>
<dbReference type="RefSeq" id="WP_130091904.1">
    <property type="nucleotide sequence ID" value="NZ_SETE01000001.1"/>
</dbReference>
<dbReference type="GO" id="GO:0003700">
    <property type="term" value="F:DNA-binding transcription factor activity"/>
    <property type="evidence" value="ECO:0007669"/>
    <property type="project" value="InterPro"/>
</dbReference>
<evidence type="ECO:0000313" key="5">
    <source>
        <dbReference type="Proteomes" id="UP000293952"/>
    </source>
</evidence>
<protein>
    <submittedName>
        <fullName evidence="4">DeoR family transcriptional regulator</fullName>
    </submittedName>
</protein>
<proteinExistence type="predicted"/>
<reference evidence="4 5" key="1">
    <citation type="submission" date="2019-02" db="EMBL/GenBank/DDBJ databases">
        <title>Genome sequence of the sea-ice species Brumimicrobium glaciale.</title>
        <authorList>
            <person name="Bowman J.P."/>
        </authorList>
    </citation>
    <scope>NUCLEOTIDE SEQUENCE [LARGE SCALE GENOMIC DNA]</scope>
    <source>
        <strain evidence="4 5">IC156</strain>
    </source>
</reference>
<evidence type="ECO:0000259" key="3">
    <source>
        <dbReference type="Pfam" id="PF08220"/>
    </source>
</evidence>
<accession>A0A4Q4KQ70</accession>
<evidence type="ECO:0000256" key="2">
    <source>
        <dbReference type="ARBA" id="ARBA00023163"/>
    </source>
</evidence>
<dbReference type="EMBL" id="SETE01000001">
    <property type="protein sequence ID" value="RYM35537.1"/>
    <property type="molecule type" value="Genomic_DNA"/>
</dbReference>
<dbReference type="InterPro" id="IPR001034">
    <property type="entry name" value="DeoR_HTH"/>
</dbReference>